<gene>
    <name evidence="1" type="ORF">FTJAE_252</name>
</gene>
<reference evidence="1 2" key="1">
    <citation type="submission" date="2020-05" db="EMBL/GenBank/DDBJ databases">
        <title>Identification and distribution of gene clusters putatively required for synthesis of sphingolipid metabolism inhibitors in phylogenetically diverse species of the filamentous fungus Fusarium.</title>
        <authorList>
            <person name="Kim H.-S."/>
            <person name="Busman M."/>
            <person name="Brown D.W."/>
            <person name="Divon H."/>
            <person name="Uhlig S."/>
            <person name="Proctor R.H."/>
        </authorList>
    </citation>
    <scope>NUCLEOTIDE SEQUENCE [LARGE SCALE GENOMIC DNA]</scope>
    <source>
        <strain evidence="1 2">NRRL 66243</strain>
    </source>
</reference>
<organism evidence="1 2">
    <name type="scientific">Fusarium tjaetaba</name>
    <dbReference type="NCBI Taxonomy" id="1567544"/>
    <lineage>
        <taxon>Eukaryota</taxon>
        <taxon>Fungi</taxon>
        <taxon>Dikarya</taxon>
        <taxon>Ascomycota</taxon>
        <taxon>Pezizomycotina</taxon>
        <taxon>Sordariomycetes</taxon>
        <taxon>Hypocreomycetidae</taxon>
        <taxon>Hypocreales</taxon>
        <taxon>Nectriaceae</taxon>
        <taxon>Fusarium</taxon>
        <taxon>Fusarium fujikuroi species complex</taxon>
    </lineage>
</organism>
<evidence type="ECO:0000313" key="1">
    <source>
        <dbReference type="EMBL" id="KAF5651075.1"/>
    </source>
</evidence>
<sequence length="189" mass="20818">MAEHQEEDWAFSCSGLAFNTGKPGRAKSLAFKVRHGTKNSKLTIGSSITVDTEVSQAGFGDGEVNSGMRTTSMEESSFADMNAVCRSLKTLSSISRHFKKCMFYSEFVVGERQSTRKIHRAHIRDTITASDGGIQLLQNLDGVLRAEEAALSTSNLGRRVQPEFEESIRKIQQLGEGSMTMAAETYFVH</sequence>
<dbReference type="EMBL" id="JAAQRI010000010">
    <property type="protein sequence ID" value="KAF5651075.1"/>
    <property type="molecule type" value="Genomic_DNA"/>
</dbReference>
<comment type="caution">
    <text evidence="1">The sequence shown here is derived from an EMBL/GenBank/DDBJ whole genome shotgun (WGS) entry which is preliminary data.</text>
</comment>
<dbReference type="OrthoDB" id="5073709at2759"/>
<proteinExistence type="predicted"/>
<dbReference type="AlphaFoldDB" id="A0A8H5SHI3"/>
<evidence type="ECO:0000313" key="2">
    <source>
        <dbReference type="Proteomes" id="UP000530670"/>
    </source>
</evidence>
<accession>A0A8H5SHI3</accession>
<keyword evidence="2" id="KW-1185">Reference proteome</keyword>
<name>A0A8H5SHI3_9HYPO</name>
<dbReference type="RefSeq" id="XP_037212600.1">
    <property type="nucleotide sequence ID" value="XM_037348722.1"/>
</dbReference>
<dbReference type="Proteomes" id="UP000530670">
    <property type="component" value="Unassembled WGS sequence"/>
</dbReference>
<dbReference type="GeneID" id="59300992"/>
<protein>
    <submittedName>
        <fullName evidence="1">Uncharacterized protein</fullName>
    </submittedName>
</protein>